<organism evidence="2">
    <name type="scientific">marine sediment metagenome</name>
    <dbReference type="NCBI Taxonomy" id="412755"/>
    <lineage>
        <taxon>unclassified sequences</taxon>
        <taxon>metagenomes</taxon>
        <taxon>ecological metagenomes</taxon>
    </lineage>
</organism>
<comment type="caution">
    <text evidence="2">The sequence shown here is derived from an EMBL/GenBank/DDBJ whole genome shotgun (WGS) entry which is preliminary data.</text>
</comment>
<keyword evidence="1" id="KW-0812">Transmembrane</keyword>
<feature type="transmembrane region" description="Helical" evidence="1">
    <location>
        <begin position="26"/>
        <end position="44"/>
    </location>
</feature>
<keyword evidence="1" id="KW-1133">Transmembrane helix</keyword>
<evidence type="ECO:0000256" key="1">
    <source>
        <dbReference type="SAM" id="Phobius"/>
    </source>
</evidence>
<accession>A0A0F9XCZ0</accession>
<name>A0A0F9XCZ0_9ZZZZ</name>
<reference evidence="2" key="1">
    <citation type="journal article" date="2015" name="Nature">
        <title>Complex archaea that bridge the gap between prokaryotes and eukaryotes.</title>
        <authorList>
            <person name="Spang A."/>
            <person name="Saw J.H."/>
            <person name="Jorgensen S.L."/>
            <person name="Zaremba-Niedzwiedzka K."/>
            <person name="Martijn J."/>
            <person name="Lind A.E."/>
            <person name="van Eijk R."/>
            <person name="Schleper C."/>
            <person name="Guy L."/>
            <person name="Ettema T.J."/>
        </authorList>
    </citation>
    <scope>NUCLEOTIDE SEQUENCE</scope>
</reference>
<dbReference type="EMBL" id="LAZR01000116">
    <property type="protein sequence ID" value="KKN89633.1"/>
    <property type="molecule type" value="Genomic_DNA"/>
</dbReference>
<sequence>MITMAFGIGLWLVLRGREAGDMSGAVLLWLTAMVCDVLCVYMIAGVL</sequence>
<evidence type="ECO:0000313" key="2">
    <source>
        <dbReference type="EMBL" id="KKN89633.1"/>
    </source>
</evidence>
<protein>
    <submittedName>
        <fullName evidence="2">Uncharacterized protein</fullName>
    </submittedName>
</protein>
<proteinExistence type="predicted"/>
<keyword evidence="1" id="KW-0472">Membrane</keyword>
<gene>
    <name evidence="2" type="ORF">LCGC14_0234790</name>
</gene>
<dbReference type="AlphaFoldDB" id="A0A0F9XCZ0"/>